<dbReference type="InterPro" id="IPR036249">
    <property type="entry name" value="Thioredoxin-like_sf"/>
</dbReference>
<dbReference type="EMBL" id="CP090163">
    <property type="protein sequence ID" value="UJO12987.1"/>
    <property type="molecule type" value="Genomic_DNA"/>
</dbReference>
<dbReference type="OrthoDB" id="10263751at2759"/>
<reference evidence="4" key="2">
    <citation type="journal article" date="2022" name="Microb. Genom.">
        <title>A chromosome-scale genome assembly of the tomato pathogen Cladosporium fulvum reveals a compartmentalized genome architecture and the presence of a dispensable chromosome.</title>
        <authorList>
            <person name="Zaccaron A.Z."/>
            <person name="Chen L.H."/>
            <person name="Samaras A."/>
            <person name="Stergiopoulos I."/>
        </authorList>
    </citation>
    <scope>NUCLEOTIDE SEQUENCE</scope>
    <source>
        <strain evidence="4">Race5_Kim</strain>
    </source>
</reference>
<dbReference type="RefSeq" id="XP_047757353.1">
    <property type="nucleotide sequence ID" value="XM_047900092.1"/>
</dbReference>
<organism evidence="4 5">
    <name type="scientific">Passalora fulva</name>
    <name type="common">Tomato leaf mold</name>
    <name type="synonym">Cladosporium fulvum</name>
    <dbReference type="NCBI Taxonomy" id="5499"/>
    <lineage>
        <taxon>Eukaryota</taxon>
        <taxon>Fungi</taxon>
        <taxon>Dikarya</taxon>
        <taxon>Ascomycota</taxon>
        <taxon>Pezizomycotina</taxon>
        <taxon>Dothideomycetes</taxon>
        <taxon>Dothideomycetidae</taxon>
        <taxon>Mycosphaerellales</taxon>
        <taxon>Mycosphaerellaceae</taxon>
        <taxon>Fulvia</taxon>
    </lineage>
</organism>
<evidence type="ECO:0000256" key="2">
    <source>
        <dbReference type="ARBA" id="ARBA00023157"/>
    </source>
</evidence>
<dbReference type="PROSITE" id="PS51352">
    <property type="entry name" value="THIOREDOXIN_2"/>
    <property type="match status" value="1"/>
</dbReference>
<dbReference type="SUPFAM" id="SSF52833">
    <property type="entry name" value="Thioredoxin-like"/>
    <property type="match status" value="1"/>
</dbReference>
<protein>
    <submittedName>
        <fullName evidence="4">Thioredoxin</fullName>
    </submittedName>
</protein>
<dbReference type="Proteomes" id="UP000756132">
    <property type="component" value="Chromosome 1"/>
</dbReference>
<dbReference type="Pfam" id="PF00085">
    <property type="entry name" value="Thioredoxin"/>
    <property type="match status" value="1"/>
</dbReference>
<dbReference type="CDD" id="cd02947">
    <property type="entry name" value="TRX_family"/>
    <property type="match status" value="1"/>
</dbReference>
<evidence type="ECO:0000256" key="1">
    <source>
        <dbReference type="ARBA" id="ARBA00008987"/>
    </source>
</evidence>
<name>A0A9Q8L8Y6_PASFU</name>
<accession>A0A9Q8L8Y6</accession>
<dbReference type="KEGG" id="ffu:CLAFUR5_00944"/>
<reference evidence="4" key="1">
    <citation type="submission" date="2021-12" db="EMBL/GenBank/DDBJ databases">
        <authorList>
            <person name="Zaccaron A."/>
            <person name="Stergiopoulos I."/>
        </authorList>
    </citation>
    <scope>NUCLEOTIDE SEQUENCE</scope>
    <source>
        <strain evidence="4">Race5_Kim</strain>
    </source>
</reference>
<dbReference type="GeneID" id="71980822"/>
<dbReference type="InterPro" id="IPR013766">
    <property type="entry name" value="Thioredoxin_domain"/>
</dbReference>
<keyword evidence="5" id="KW-1185">Reference proteome</keyword>
<dbReference type="AlphaFoldDB" id="A0A9Q8L8Y6"/>
<dbReference type="Gene3D" id="3.40.30.10">
    <property type="entry name" value="Glutaredoxin"/>
    <property type="match status" value="1"/>
</dbReference>
<keyword evidence="2" id="KW-1015">Disulfide bond</keyword>
<feature type="domain" description="Thioredoxin" evidence="3">
    <location>
        <begin position="1"/>
        <end position="131"/>
    </location>
</feature>
<sequence>MTSSLDMTIEEHATSPPILPMTSYRCSSMEELKGLKDYLKASNAEGTHIMEATTTWCSQCKAIQPFVDKMIAKYPDAKFYRYDTDTALDIAQELGANSMPTFHIFKDGDVRDSVTGAKAQALEKAISSNYDDKVVDAPSE</sequence>
<gene>
    <name evidence="4" type="ORF">CLAFUR5_00944</name>
</gene>
<comment type="similarity">
    <text evidence="1">Belongs to the thioredoxin family.</text>
</comment>
<proteinExistence type="inferred from homology"/>
<evidence type="ECO:0000313" key="4">
    <source>
        <dbReference type="EMBL" id="UJO12987.1"/>
    </source>
</evidence>
<evidence type="ECO:0000313" key="5">
    <source>
        <dbReference type="Proteomes" id="UP000756132"/>
    </source>
</evidence>
<evidence type="ECO:0000259" key="3">
    <source>
        <dbReference type="PROSITE" id="PS51352"/>
    </source>
</evidence>
<dbReference type="PANTHER" id="PTHR46115">
    <property type="entry name" value="THIOREDOXIN-LIKE PROTEIN 1"/>
    <property type="match status" value="1"/>
</dbReference>